<name>A0A175Y3S9_9SPHN</name>
<dbReference type="Gene3D" id="2.70.98.70">
    <property type="match status" value="1"/>
</dbReference>
<evidence type="ECO:0000256" key="4">
    <source>
        <dbReference type="ARBA" id="ARBA00023239"/>
    </source>
</evidence>
<evidence type="ECO:0000256" key="1">
    <source>
        <dbReference type="ARBA" id="ARBA00004418"/>
    </source>
</evidence>
<protein>
    <submittedName>
        <fullName evidence="7">Uncharacterized protein</fullName>
    </submittedName>
</protein>
<feature type="domain" description="Heparin-sulfate lyase N-terminal" evidence="6">
    <location>
        <begin position="41"/>
        <end position="312"/>
    </location>
</feature>
<dbReference type="KEGG" id="smy:BJP26_13605"/>
<dbReference type="InterPro" id="IPR008929">
    <property type="entry name" value="Chondroitin_lyas"/>
</dbReference>
<dbReference type="InterPro" id="IPR031680">
    <property type="entry name" value="Hepar_II_III_N"/>
</dbReference>
<dbReference type="Proteomes" id="UP000078460">
    <property type="component" value="Unassembled WGS sequence"/>
</dbReference>
<comment type="caution">
    <text evidence="7">The sequence shown here is derived from an EMBL/GenBank/DDBJ whole genome shotgun (WGS) entry which is preliminary data.</text>
</comment>
<evidence type="ECO:0000256" key="3">
    <source>
        <dbReference type="ARBA" id="ARBA00022764"/>
    </source>
</evidence>
<keyword evidence="2" id="KW-0732">Signal</keyword>
<reference evidence="7" key="1">
    <citation type="submission" date="2016-03" db="EMBL/GenBank/DDBJ databases">
        <title>Sphingomonas melonis TY, whole genome shotgun sequencing.</title>
        <authorList>
            <person name="Wang H."/>
            <person name="Zhu P."/>
        </authorList>
    </citation>
    <scope>NUCLEOTIDE SEQUENCE [LARGE SCALE GENOMIC DNA]</scope>
    <source>
        <strain evidence="7">TY</strain>
    </source>
</reference>
<dbReference type="Pfam" id="PF16889">
    <property type="entry name" value="Hepar_II_III_N"/>
    <property type="match status" value="1"/>
</dbReference>
<dbReference type="Pfam" id="PF07940">
    <property type="entry name" value="Hepar_II_III_C"/>
    <property type="match status" value="1"/>
</dbReference>
<evidence type="ECO:0000259" key="5">
    <source>
        <dbReference type="Pfam" id="PF07940"/>
    </source>
</evidence>
<dbReference type="AlphaFoldDB" id="A0A175Y3S9"/>
<dbReference type="EMBL" id="LQCK02000021">
    <property type="protein sequence ID" value="KZB95006.1"/>
    <property type="molecule type" value="Genomic_DNA"/>
</dbReference>
<dbReference type="PANTHER" id="PTHR39210">
    <property type="entry name" value="HEPARIN-SULFATE LYASE"/>
    <property type="match status" value="1"/>
</dbReference>
<gene>
    <name evidence="7" type="ORF">AVM11_17945</name>
</gene>
<dbReference type="GO" id="GO:0042597">
    <property type="term" value="C:periplasmic space"/>
    <property type="evidence" value="ECO:0007669"/>
    <property type="project" value="UniProtKB-SubCell"/>
</dbReference>
<dbReference type="SUPFAM" id="SSF48230">
    <property type="entry name" value="Chondroitin AC/alginate lyase"/>
    <property type="match status" value="1"/>
</dbReference>
<evidence type="ECO:0000256" key="2">
    <source>
        <dbReference type="ARBA" id="ARBA00022729"/>
    </source>
</evidence>
<proteinExistence type="predicted"/>
<evidence type="ECO:0000259" key="6">
    <source>
        <dbReference type="Pfam" id="PF16889"/>
    </source>
</evidence>
<evidence type="ECO:0000313" key="7">
    <source>
        <dbReference type="EMBL" id="KZB95006.1"/>
    </source>
</evidence>
<dbReference type="PANTHER" id="PTHR39210:SF1">
    <property type="entry name" value="HEPARIN-SULFATE LYASE"/>
    <property type="match status" value="1"/>
</dbReference>
<keyword evidence="8" id="KW-1185">Reference proteome</keyword>
<feature type="domain" description="Heparinase II/III-like C-terminal" evidence="5">
    <location>
        <begin position="371"/>
        <end position="597"/>
    </location>
</feature>
<evidence type="ECO:0000313" key="8">
    <source>
        <dbReference type="Proteomes" id="UP000078460"/>
    </source>
</evidence>
<keyword evidence="4" id="KW-0456">Lyase</keyword>
<organism evidence="7 8">
    <name type="scientific">Sphingomonas melonis TY</name>
    <dbReference type="NCBI Taxonomy" id="621456"/>
    <lineage>
        <taxon>Bacteria</taxon>
        <taxon>Pseudomonadati</taxon>
        <taxon>Pseudomonadota</taxon>
        <taxon>Alphaproteobacteria</taxon>
        <taxon>Sphingomonadales</taxon>
        <taxon>Sphingomonadaceae</taxon>
        <taxon>Sphingomonas</taxon>
    </lineage>
</organism>
<keyword evidence="3" id="KW-0574">Periplasm</keyword>
<comment type="subcellular location">
    <subcellularLocation>
        <location evidence="1">Periplasm</location>
    </subcellularLocation>
</comment>
<accession>A0A175Y3S9</accession>
<sequence length="612" mass="67817">MPLDQLWATLEERPGPVAAAPNAAVLEALVPGETQRLRMRADDAIAHRVDLLGSGPVDLGAKIDWHRDFKSGLRFEPAFCRSIAYNDLNRPNDVKVPWELSRMQWLIPAGQHYQLTGDDCYARAIRDTIDDWITENPYAFSVNWACTMDVALRAIAWVWFFHACHASLAWRDANFRGRFLVALYMHGDFIARQLEKADVNGNHYTADAAGLVFVGLFFAGIGKGDAWAAQGWSILQSEIAVQVHPDGVDFESSVPYHRLVQELFLYPALYRQRCGQPVNSAYAERLAAMARFTESYTRGDGSVPLWGDADDARTLPFRHDAINDHRYLIALAASFDSTLANAFSGSRAEVAWILGAEAASVFAEKRTAPVTSVAFPAGGFYILRDERNHVFIDCGDIGLAGRGGHGHNDLLACEIALRGQILVSDCGAYLYTADYRERNAFRSTTYHNTPQVDGEEIYRFVRPDYLWVLHNDAIPVLDRFDASTTCSVFEGHHDGYARLADPAIVHRRIALDHVADIVTITDRVMAAGTHRVTIPYHLAPGVTPHQTGNGAVRLDAAGQAFVLKVTDSRWTIAIEKARVSPSYGVVHPTWRVVLTATGPHLDCTCELKSLDA</sequence>
<dbReference type="InterPro" id="IPR012480">
    <property type="entry name" value="Hepar_II_III_C"/>
</dbReference>
<dbReference type="RefSeq" id="WP_062126912.1">
    <property type="nucleotide sequence ID" value="NZ_CP017578.1"/>
</dbReference>
<dbReference type="STRING" id="621456.BJP26_13605"/>
<dbReference type="Gene3D" id="1.50.10.100">
    <property type="entry name" value="Chondroitin AC/alginate lyase"/>
    <property type="match status" value="1"/>
</dbReference>
<dbReference type="GO" id="GO:0016829">
    <property type="term" value="F:lyase activity"/>
    <property type="evidence" value="ECO:0007669"/>
    <property type="project" value="UniProtKB-KW"/>
</dbReference>